<dbReference type="Pfam" id="PF01710">
    <property type="entry name" value="HTH_Tnp_IS630"/>
    <property type="match status" value="1"/>
</dbReference>
<sequence>MAYSADLRKKAIEAVAQGAVKAQLCKTLNINRNTLDLWINQYLETGSFAPRSYHHQRRKPKIKDLDKFKDFVLKNSDKTQAQLAKLWGDNLNQQDVSRALKRLNISRRTQVGRNKKKV</sequence>
<dbReference type="AlphaFoldDB" id="A0AAE4FPS5"/>
<evidence type="ECO:0000313" key="2">
    <source>
        <dbReference type="EMBL" id="MDS3859876.1"/>
    </source>
</evidence>
<dbReference type="EMBL" id="JAVMIP010000002">
    <property type="protein sequence ID" value="MDS3859876.1"/>
    <property type="molecule type" value="Genomic_DNA"/>
</dbReference>
<name>A0AAE4FPS5_9CYAN</name>
<dbReference type="InterPro" id="IPR009057">
    <property type="entry name" value="Homeodomain-like_sf"/>
</dbReference>
<reference evidence="3" key="1">
    <citation type="submission" date="2023-07" db="EMBL/GenBank/DDBJ databases">
        <authorList>
            <person name="Luz R."/>
            <person name="Cordeiro R."/>
            <person name="Fonseca A."/>
            <person name="Goncalves V."/>
        </authorList>
    </citation>
    <scope>NUCLEOTIDE SEQUENCE [LARGE SCALE GENOMIC DNA]</scope>
    <source>
        <strain evidence="3">BACA0444</strain>
    </source>
</reference>
<gene>
    <name evidence="2" type="ORF">RIF25_03550</name>
</gene>
<dbReference type="InterPro" id="IPR002622">
    <property type="entry name" value="Transposase_14"/>
</dbReference>
<accession>A0AAE4FPS5</accession>
<dbReference type="Proteomes" id="UP001268256">
    <property type="component" value="Unassembled WGS sequence"/>
</dbReference>
<feature type="domain" description="Transposase Synechocystis PCC 6803" evidence="1">
    <location>
        <begin position="1"/>
        <end position="116"/>
    </location>
</feature>
<comment type="caution">
    <text evidence="2">The sequence shown here is derived from an EMBL/GenBank/DDBJ whole genome shotgun (WGS) entry which is preliminary data.</text>
</comment>
<keyword evidence="3" id="KW-1185">Reference proteome</keyword>
<dbReference type="RefSeq" id="WP_322877177.1">
    <property type="nucleotide sequence ID" value="NZ_JAVMIP010000002.1"/>
</dbReference>
<protein>
    <submittedName>
        <fullName evidence="2">IS630 transposase-related protein</fullName>
    </submittedName>
</protein>
<organism evidence="2 3">
    <name type="scientific">Pseudocalidococcus azoricus BACA0444</name>
    <dbReference type="NCBI Taxonomy" id="2918990"/>
    <lineage>
        <taxon>Bacteria</taxon>
        <taxon>Bacillati</taxon>
        <taxon>Cyanobacteriota</taxon>
        <taxon>Cyanophyceae</taxon>
        <taxon>Acaryochloridales</taxon>
        <taxon>Thermosynechococcaceae</taxon>
        <taxon>Pseudocalidococcus</taxon>
        <taxon>Pseudocalidococcus azoricus</taxon>
    </lineage>
</organism>
<evidence type="ECO:0000259" key="1">
    <source>
        <dbReference type="Pfam" id="PF01710"/>
    </source>
</evidence>
<proteinExistence type="predicted"/>
<evidence type="ECO:0000313" key="3">
    <source>
        <dbReference type="Proteomes" id="UP001268256"/>
    </source>
</evidence>
<dbReference type="SUPFAM" id="SSF46689">
    <property type="entry name" value="Homeodomain-like"/>
    <property type="match status" value="1"/>
</dbReference>